<dbReference type="Proteomes" id="UP000284842">
    <property type="component" value="Unassembled WGS sequence"/>
</dbReference>
<dbReference type="OrthoDB" id="3252634at2759"/>
<evidence type="ECO:0008006" key="4">
    <source>
        <dbReference type="Google" id="ProtNLM"/>
    </source>
</evidence>
<evidence type="ECO:0000313" key="2">
    <source>
        <dbReference type="EMBL" id="PPQ85340.1"/>
    </source>
</evidence>
<evidence type="ECO:0000313" key="3">
    <source>
        <dbReference type="Proteomes" id="UP000284842"/>
    </source>
</evidence>
<accession>A0A409X3N0</accession>
<dbReference type="AlphaFoldDB" id="A0A409X3N0"/>
<reference evidence="2 3" key="1">
    <citation type="journal article" date="2018" name="Evol. Lett.">
        <title>Horizontal gene cluster transfer increased hallucinogenic mushroom diversity.</title>
        <authorList>
            <person name="Reynolds H.T."/>
            <person name="Vijayakumar V."/>
            <person name="Gluck-Thaler E."/>
            <person name="Korotkin H.B."/>
            <person name="Matheny P.B."/>
            <person name="Slot J.C."/>
        </authorList>
    </citation>
    <scope>NUCLEOTIDE SEQUENCE [LARGE SCALE GENOMIC DNA]</scope>
    <source>
        <strain evidence="2 3">2629</strain>
    </source>
</reference>
<comment type="caution">
    <text evidence="2">The sequence shown here is derived from an EMBL/GenBank/DDBJ whole genome shotgun (WGS) entry which is preliminary data.</text>
</comment>
<dbReference type="InParanoid" id="A0A409X3N0"/>
<dbReference type="EMBL" id="NHTK01004730">
    <property type="protein sequence ID" value="PPQ85340.1"/>
    <property type="molecule type" value="Genomic_DNA"/>
</dbReference>
<name>A0A409X3N0_9AGAR</name>
<feature type="coiled-coil region" evidence="1">
    <location>
        <begin position="363"/>
        <end position="390"/>
    </location>
</feature>
<keyword evidence="3" id="KW-1185">Reference proteome</keyword>
<gene>
    <name evidence="2" type="ORF">CVT24_004714</name>
</gene>
<protein>
    <recommendedName>
        <fullName evidence="4">CCHC-type domain-containing protein</fullName>
    </recommendedName>
</protein>
<evidence type="ECO:0000256" key="1">
    <source>
        <dbReference type="SAM" id="Coils"/>
    </source>
</evidence>
<sequence length="674" mass="74078">MSTAVSLPIRGTPTAPRFTHSKSREISRYFEDVELLVSQARLTSDRDKIDATVCYADFDISDLWQSLPQFTAQPPNYVAFKSAVLSLYPHADLHDNKFTISSLNDLVFRTRQSGIRNLEDLGQYHRQFLHISSFLISKSRLSDIDSQRRFVMGFSDDLLVKILARLQIQFLDHDPDSPWPIRAVYDAACFNLRSLSALPSFSFHIPVSSPSSSCIPSLDTPSHSSSSLGPAPLNDLSTLISTLSQGINQAVTEILRQQQYQCHTTPSNRQQRRLCCFCNASDHLIRNCELVNEYIRNGKAQRNDIGKVVLPSGRYVASNVPGTCLKEKIDEFHRLNSISPPLPSFYHSVLSNTRPLSHSPSSYLSTQSRIEAIEAELTALRARRDQLQSLSSTSSACIPEPLHHTVSVSSLSSPNIAVFASSIAPTSSSSSPASHQCSSVKTSPSSEPIVQKLDLDTQLYAAAIASNHGHESPPILSSSSPITLSSSPLPISDHSHSILPSKESPITSPIPMHSVSVPSSSPLSFSSFSSIPLVLLFTAFIWASSSSLLTRILVLAFMFHQVYICFTPDFVSNYSSSFLPFISSTVTTNLYSLLQGFHSPLHSSSSIVDIHRSDESNVAKIDPIRKKVHTRSIVSKLRSRDSRFSSRGPGFAPAFVVDPPSARKACTEIVIGIF</sequence>
<organism evidence="2 3">
    <name type="scientific">Panaeolus cyanescens</name>
    <dbReference type="NCBI Taxonomy" id="181874"/>
    <lineage>
        <taxon>Eukaryota</taxon>
        <taxon>Fungi</taxon>
        <taxon>Dikarya</taxon>
        <taxon>Basidiomycota</taxon>
        <taxon>Agaricomycotina</taxon>
        <taxon>Agaricomycetes</taxon>
        <taxon>Agaricomycetidae</taxon>
        <taxon>Agaricales</taxon>
        <taxon>Agaricineae</taxon>
        <taxon>Galeropsidaceae</taxon>
        <taxon>Panaeolus</taxon>
    </lineage>
</organism>
<proteinExistence type="predicted"/>
<dbReference type="STRING" id="181874.A0A409X3N0"/>
<keyword evidence="1" id="KW-0175">Coiled coil</keyword>